<keyword evidence="4 5" id="KW-0067">ATP-binding</keyword>
<evidence type="ECO:0000256" key="4">
    <source>
        <dbReference type="ARBA" id="ARBA00022840"/>
    </source>
</evidence>
<dbReference type="PROSITE" id="PS50011">
    <property type="entry name" value="PROTEIN_KINASE_DOM"/>
    <property type="match status" value="1"/>
</dbReference>
<proteinExistence type="predicted"/>
<dbReference type="RefSeq" id="WP_330156421.1">
    <property type="nucleotide sequence ID" value="NZ_BAAAJA010000013.1"/>
</dbReference>
<feature type="region of interest" description="Disordered" evidence="6">
    <location>
        <begin position="563"/>
        <end position="582"/>
    </location>
</feature>
<comment type="caution">
    <text evidence="8">The sequence shown here is derived from an EMBL/GenBank/DDBJ whole genome shotgun (WGS) entry which is preliminary data.</text>
</comment>
<dbReference type="PROSITE" id="PS00107">
    <property type="entry name" value="PROTEIN_KINASE_ATP"/>
    <property type="match status" value="1"/>
</dbReference>
<protein>
    <submittedName>
        <fullName evidence="8">Serine/threonine-protein kinase</fullName>
        <ecNumber evidence="8">2.7.11.1</ecNumber>
    </submittedName>
</protein>
<dbReference type="Pfam" id="PF00069">
    <property type="entry name" value="Pkinase"/>
    <property type="match status" value="1"/>
</dbReference>
<keyword evidence="1 8" id="KW-0808">Transferase</keyword>
<name>A0ABU7KIJ3_9ACTN</name>
<reference evidence="8 9" key="1">
    <citation type="submission" date="2023-07" db="EMBL/GenBank/DDBJ databases">
        <authorList>
            <person name="Girao M."/>
            <person name="Carvalho M.F."/>
        </authorList>
    </citation>
    <scope>NUCLEOTIDE SEQUENCE [LARGE SCALE GENOMIC DNA]</scope>
    <source>
        <strain evidence="8 9">66/93</strain>
    </source>
</reference>
<dbReference type="PANTHER" id="PTHR43289:SF34">
    <property type="entry name" value="SERINE_THREONINE-PROTEIN KINASE YBDM-RELATED"/>
    <property type="match status" value="1"/>
</dbReference>
<dbReference type="SUPFAM" id="SSF56112">
    <property type="entry name" value="Protein kinase-like (PK-like)"/>
    <property type="match status" value="1"/>
</dbReference>
<dbReference type="GO" id="GO:0004674">
    <property type="term" value="F:protein serine/threonine kinase activity"/>
    <property type="evidence" value="ECO:0007669"/>
    <property type="project" value="UniProtKB-EC"/>
</dbReference>
<evidence type="ECO:0000256" key="6">
    <source>
        <dbReference type="SAM" id="MobiDB-lite"/>
    </source>
</evidence>
<dbReference type="InterPro" id="IPR017441">
    <property type="entry name" value="Protein_kinase_ATP_BS"/>
</dbReference>
<evidence type="ECO:0000313" key="9">
    <source>
        <dbReference type="Proteomes" id="UP001348641"/>
    </source>
</evidence>
<keyword evidence="3 8" id="KW-0418">Kinase</keyword>
<evidence type="ECO:0000259" key="7">
    <source>
        <dbReference type="PROSITE" id="PS50011"/>
    </source>
</evidence>
<feature type="region of interest" description="Disordered" evidence="6">
    <location>
        <begin position="300"/>
        <end position="332"/>
    </location>
</feature>
<accession>A0ABU7KIJ3</accession>
<dbReference type="CDD" id="cd14014">
    <property type="entry name" value="STKc_PknB_like"/>
    <property type="match status" value="1"/>
</dbReference>
<evidence type="ECO:0000256" key="2">
    <source>
        <dbReference type="ARBA" id="ARBA00022741"/>
    </source>
</evidence>
<sequence length="582" mass="59909">MTSHRPPFPPLLPGDPRTVGGYRTVGRLGSGGMGAVYAAADPSGRLVAVKLVHADLAADRDFRARFHREASLVRRVVSPCVPRFVASDTRAAQPWLATEYVPGPTLRRHVDEHGPLSGAPLHAFAIGVAEALRAVHAAGIVHRDLKPGNVVLSGDGPKVLDFGIARALDETAITRTGGLFGTPGWVAPELLRGAPPGPAADVFAWGGLVAFAATGRAPFGAGSAESAALRVLEGEPDLDGVPENLLGPVRGALARDPGRRLTVPALLAGLLGPRLDADAGHEETTALVTVVIADGWEAPPATAVPVPPPPRPSAPPVRRAGRPPGRPGRGGRPWTAVGAALAALVLVVGGSWYAGDRFGRAGQAAEGDGEGGAAPASPSGELAVTVPGDNVMMVLADDSGGMGAADGFAGWTYEPPEGFAREDHAIATMNIYVTYLDTAAMEESDGLTVSGDITYLPDSGGYTLRSDDITLYEVGPGLESVPEDPDDGREGYRVEGRTLAELTPSDPTAEFSFDVPGAPSSVLVAYRPDPEAAPSGEYAAERSQGAYMCGTAWTQISTSTMDGSFDGDPCPTFDSVAGEDGL</sequence>
<dbReference type="InterPro" id="IPR000719">
    <property type="entry name" value="Prot_kinase_dom"/>
</dbReference>
<feature type="binding site" evidence="5">
    <location>
        <position position="50"/>
    </location>
    <ligand>
        <name>ATP</name>
        <dbReference type="ChEBI" id="CHEBI:30616"/>
    </ligand>
</feature>
<dbReference type="Proteomes" id="UP001348641">
    <property type="component" value="Unassembled WGS sequence"/>
</dbReference>
<evidence type="ECO:0000256" key="5">
    <source>
        <dbReference type="PROSITE-ProRule" id="PRU10141"/>
    </source>
</evidence>
<feature type="domain" description="Protein kinase" evidence="7">
    <location>
        <begin position="22"/>
        <end position="275"/>
    </location>
</feature>
<dbReference type="Gene3D" id="1.10.510.10">
    <property type="entry name" value="Transferase(Phosphotransferase) domain 1"/>
    <property type="match status" value="1"/>
</dbReference>
<dbReference type="EC" id="2.7.11.1" evidence="8"/>
<dbReference type="InterPro" id="IPR008271">
    <property type="entry name" value="Ser/Thr_kinase_AS"/>
</dbReference>
<dbReference type="EMBL" id="JAUUCC010000002">
    <property type="protein sequence ID" value="MEE2049119.1"/>
    <property type="molecule type" value="Genomic_DNA"/>
</dbReference>
<evidence type="ECO:0000256" key="1">
    <source>
        <dbReference type="ARBA" id="ARBA00022679"/>
    </source>
</evidence>
<evidence type="ECO:0000256" key="3">
    <source>
        <dbReference type="ARBA" id="ARBA00022777"/>
    </source>
</evidence>
<feature type="compositionally biased region" description="Pro residues" evidence="6">
    <location>
        <begin position="305"/>
        <end position="315"/>
    </location>
</feature>
<keyword evidence="2 5" id="KW-0547">Nucleotide-binding</keyword>
<organism evidence="8 9">
    <name type="scientific">Nocardiopsis tropica</name>
    <dbReference type="NCBI Taxonomy" id="109330"/>
    <lineage>
        <taxon>Bacteria</taxon>
        <taxon>Bacillati</taxon>
        <taxon>Actinomycetota</taxon>
        <taxon>Actinomycetes</taxon>
        <taxon>Streptosporangiales</taxon>
        <taxon>Nocardiopsidaceae</taxon>
        <taxon>Nocardiopsis</taxon>
    </lineage>
</organism>
<dbReference type="PROSITE" id="PS00108">
    <property type="entry name" value="PROTEIN_KINASE_ST"/>
    <property type="match status" value="1"/>
</dbReference>
<dbReference type="Gene3D" id="3.30.200.20">
    <property type="entry name" value="Phosphorylase Kinase, domain 1"/>
    <property type="match status" value="1"/>
</dbReference>
<evidence type="ECO:0000313" key="8">
    <source>
        <dbReference type="EMBL" id="MEE2049119.1"/>
    </source>
</evidence>
<gene>
    <name evidence="8" type="ORF">Q8A49_01245</name>
</gene>
<dbReference type="InterPro" id="IPR011009">
    <property type="entry name" value="Kinase-like_dom_sf"/>
</dbReference>
<dbReference type="SMART" id="SM00220">
    <property type="entry name" value="S_TKc"/>
    <property type="match status" value="1"/>
</dbReference>
<dbReference type="PANTHER" id="PTHR43289">
    <property type="entry name" value="MITOGEN-ACTIVATED PROTEIN KINASE KINASE KINASE 20-RELATED"/>
    <property type="match status" value="1"/>
</dbReference>